<evidence type="ECO:0000313" key="3">
    <source>
        <dbReference type="Proteomes" id="UP000887116"/>
    </source>
</evidence>
<gene>
    <name evidence="2" type="primary">NCL1_47421</name>
    <name evidence="2" type="ORF">TNCT_638141</name>
</gene>
<comment type="caution">
    <text evidence="2">The sequence shown here is derived from an EMBL/GenBank/DDBJ whole genome shotgun (WGS) entry which is preliminary data.</text>
</comment>
<feature type="signal peptide" evidence="1">
    <location>
        <begin position="1"/>
        <end position="21"/>
    </location>
</feature>
<dbReference type="Proteomes" id="UP000887116">
    <property type="component" value="Unassembled WGS sequence"/>
</dbReference>
<reference evidence="2" key="1">
    <citation type="submission" date="2020-07" db="EMBL/GenBank/DDBJ databases">
        <title>Multicomponent nature underlies the extraordinary mechanical properties of spider dragline silk.</title>
        <authorList>
            <person name="Kono N."/>
            <person name="Nakamura H."/>
            <person name="Mori M."/>
            <person name="Yoshida Y."/>
            <person name="Ohtoshi R."/>
            <person name="Malay A.D."/>
            <person name="Moran D.A.P."/>
            <person name="Tomita M."/>
            <person name="Numata K."/>
            <person name="Arakawa K."/>
        </authorList>
    </citation>
    <scope>NUCLEOTIDE SEQUENCE</scope>
</reference>
<dbReference type="AlphaFoldDB" id="A0A8X6G6U0"/>
<sequence>MVRLPIQILVLSIIATSSVISFKGYDDDFVSFGTKTDACVSHSGNQELCDNYLACTKKLPKQLENEFNTCISNVYPDGLYKCNDSHGLFGSPDEYMKYLQCFMNKLPQKSSLSDAQQKQFGEYTKCIQKRGGKCLKDQGISS</sequence>
<protein>
    <submittedName>
        <fullName evidence="2">Uncharacterized protein</fullName>
    </submittedName>
</protein>
<keyword evidence="3" id="KW-1185">Reference proteome</keyword>
<evidence type="ECO:0000313" key="2">
    <source>
        <dbReference type="EMBL" id="GFQ75613.1"/>
    </source>
</evidence>
<organism evidence="2 3">
    <name type="scientific">Trichonephila clavata</name>
    <name type="common">Joro spider</name>
    <name type="synonym">Nephila clavata</name>
    <dbReference type="NCBI Taxonomy" id="2740835"/>
    <lineage>
        <taxon>Eukaryota</taxon>
        <taxon>Metazoa</taxon>
        <taxon>Ecdysozoa</taxon>
        <taxon>Arthropoda</taxon>
        <taxon>Chelicerata</taxon>
        <taxon>Arachnida</taxon>
        <taxon>Araneae</taxon>
        <taxon>Araneomorphae</taxon>
        <taxon>Entelegynae</taxon>
        <taxon>Araneoidea</taxon>
        <taxon>Nephilidae</taxon>
        <taxon>Trichonephila</taxon>
    </lineage>
</organism>
<name>A0A8X6G6U0_TRICU</name>
<evidence type="ECO:0000256" key="1">
    <source>
        <dbReference type="SAM" id="SignalP"/>
    </source>
</evidence>
<proteinExistence type="predicted"/>
<accession>A0A8X6G6U0</accession>
<keyword evidence="1" id="KW-0732">Signal</keyword>
<feature type="chain" id="PRO_5036469887" evidence="1">
    <location>
        <begin position="22"/>
        <end position="142"/>
    </location>
</feature>
<dbReference type="EMBL" id="BMAO01021576">
    <property type="protein sequence ID" value="GFQ75613.1"/>
    <property type="molecule type" value="Genomic_DNA"/>
</dbReference>
<dbReference type="OrthoDB" id="6424365at2759"/>